<dbReference type="EMBL" id="LAZR01039623">
    <property type="protein sequence ID" value="KKL16535.1"/>
    <property type="molecule type" value="Genomic_DNA"/>
</dbReference>
<feature type="region of interest" description="Disordered" evidence="1">
    <location>
        <begin position="23"/>
        <end position="68"/>
    </location>
</feature>
<feature type="compositionally biased region" description="Gly residues" evidence="1">
    <location>
        <begin position="27"/>
        <end position="36"/>
    </location>
</feature>
<feature type="non-terminal residue" evidence="2">
    <location>
        <position position="1"/>
    </location>
</feature>
<dbReference type="AlphaFoldDB" id="A0A0F9B4E9"/>
<evidence type="ECO:0000256" key="1">
    <source>
        <dbReference type="SAM" id="MobiDB-lite"/>
    </source>
</evidence>
<name>A0A0F9B4E9_9ZZZZ</name>
<proteinExistence type="predicted"/>
<organism evidence="2">
    <name type="scientific">marine sediment metagenome</name>
    <dbReference type="NCBI Taxonomy" id="412755"/>
    <lineage>
        <taxon>unclassified sequences</taxon>
        <taxon>metagenomes</taxon>
        <taxon>ecological metagenomes</taxon>
    </lineage>
</organism>
<comment type="caution">
    <text evidence="2">The sequence shown here is derived from an EMBL/GenBank/DDBJ whole genome shotgun (WGS) entry which is preliminary data.</text>
</comment>
<sequence length="68" mass="7175">SKEAIEALANLQPKKEVRATVVSDSGAGSGGGGGGAFTLTQIDNMPDDEYLKNKDAIDRAQREGKIKR</sequence>
<accession>A0A0F9B4E9</accession>
<reference evidence="2" key="1">
    <citation type="journal article" date="2015" name="Nature">
        <title>Complex archaea that bridge the gap between prokaryotes and eukaryotes.</title>
        <authorList>
            <person name="Spang A."/>
            <person name="Saw J.H."/>
            <person name="Jorgensen S.L."/>
            <person name="Zaremba-Niedzwiedzka K."/>
            <person name="Martijn J."/>
            <person name="Lind A.E."/>
            <person name="van Eijk R."/>
            <person name="Schleper C."/>
            <person name="Guy L."/>
            <person name="Ettema T.J."/>
        </authorList>
    </citation>
    <scope>NUCLEOTIDE SEQUENCE</scope>
</reference>
<feature type="compositionally biased region" description="Basic and acidic residues" evidence="1">
    <location>
        <begin position="49"/>
        <end position="68"/>
    </location>
</feature>
<protein>
    <submittedName>
        <fullName evidence="2">Uncharacterized protein</fullName>
    </submittedName>
</protein>
<evidence type="ECO:0000313" key="2">
    <source>
        <dbReference type="EMBL" id="KKL16535.1"/>
    </source>
</evidence>
<gene>
    <name evidence="2" type="ORF">LCGC14_2494570</name>
</gene>